<sequence>MKKINLPAIIDEAKSKPLSYNPQSDSFVLYDEVASGDKKIYPLSLLDKQLRLKLVIERYKKSVEDNMISTLNGEMYSKADIIDEIKRNTSVGQNFFNLDFNYLEYYVSTFPEEVFGE</sequence>
<comment type="caution">
    <text evidence="1">The sequence shown here is derived from an EMBL/GenBank/DDBJ whole genome shotgun (WGS) entry which is preliminary data.</text>
</comment>
<name>A0ABR8ZEL4_9FLAO</name>
<organism evidence="1 2">
    <name type="scientific">Chryseobacterium caseinilyticum</name>
    <dbReference type="NCBI Taxonomy" id="2771428"/>
    <lineage>
        <taxon>Bacteria</taxon>
        <taxon>Pseudomonadati</taxon>
        <taxon>Bacteroidota</taxon>
        <taxon>Flavobacteriia</taxon>
        <taxon>Flavobacteriales</taxon>
        <taxon>Weeksellaceae</taxon>
        <taxon>Chryseobacterium group</taxon>
        <taxon>Chryseobacterium</taxon>
    </lineage>
</organism>
<accession>A0ABR8ZEL4</accession>
<gene>
    <name evidence="1" type="ORF">IC610_13020</name>
</gene>
<dbReference type="EMBL" id="JACYFS010000004">
    <property type="protein sequence ID" value="MBD8083335.1"/>
    <property type="molecule type" value="Genomic_DNA"/>
</dbReference>
<dbReference type="RefSeq" id="WP_191737261.1">
    <property type="nucleotide sequence ID" value="NZ_JACYFS010000004.1"/>
</dbReference>
<evidence type="ECO:0000313" key="2">
    <source>
        <dbReference type="Proteomes" id="UP000637299"/>
    </source>
</evidence>
<dbReference type="Proteomes" id="UP000637299">
    <property type="component" value="Unassembled WGS sequence"/>
</dbReference>
<evidence type="ECO:0000313" key="1">
    <source>
        <dbReference type="EMBL" id="MBD8083335.1"/>
    </source>
</evidence>
<keyword evidence="2" id="KW-1185">Reference proteome</keyword>
<proteinExistence type="predicted"/>
<reference evidence="1 2" key="1">
    <citation type="submission" date="2020-09" db="EMBL/GenBank/DDBJ databases">
        <title>Genome seq and assembly of Chryseobacterium sp.</title>
        <authorList>
            <person name="Chhetri G."/>
        </authorList>
    </citation>
    <scope>NUCLEOTIDE SEQUENCE [LARGE SCALE GENOMIC DNA]</scope>
    <source>
        <strain evidence="1 2">GCR10</strain>
    </source>
</reference>
<protein>
    <submittedName>
        <fullName evidence="1">Uncharacterized protein</fullName>
    </submittedName>
</protein>